<dbReference type="EMBL" id="MFMM01000001">
    <property type="protein sequence ID" value="OGG84543.1"/>
    <property type="molecule type" value="Genomic_DNA"/>
</dbReference>
<feature type="domain" description="DUF305" evidence="1">
    <location>
        <begin position="47"/>
        <end position="182"/>
    </location>
</feature>
<dbReference type="Proteomes" id="UP000177325">
    <property type="component" value="Unassembled WGS sequence"/>
</dbReference>
<evidence type="ECO:0000313" key="3">
    <source>
        <dbReference type="Proteomes" id="UP000177325"/>
    </source>
</evidence>
<protein>
    <recommendedName>
        <fullName evidence="1">DUF305 domain-containing protein</fullName>
    </recommendedName>
</protein>
<dbReference type="Pfam" id="PF03713">
    <property type="entry name" value="DUF305"/>
    <property type="match status" value="1"/>
</dbReference>
<dbReference type="InterPro" id="IPR005183">
    <property type="entry name" value="DUF305_CopM-like"/>
</dbReference>
<dbReference type="AlphaFoldDB" id="A0A1F6FFB8"/>
<evidence type="ECO:0000313" key="2">
    <source>
        <dbReference type="EMBL" id="OGG84543.1"/>
    </source>
</evidence>
<name>A0A1F6FFB8_9BACT</name>
<gene>
    <name evidence="2" type="ORF">A3G90_00410</name>
</gene>
<dbReference type="Gene3D" id="1.20.1260.10">
    <property type="match status" value="1"/>
</dbReference>
<sequence length="187" mass="20679">MYKIGILAAAVLFVMLAIYMAVVSSSNINHDNMSNEHSIQVAAITSEQAFLEHMIPHHAEAVAAAELVLQKGTSFRPLTELAEDIVAGQTIEIAQMKDWYQAWYSVPYEEVGTYTPMMRPLEELSGVELDRAFLEDMILHHEAAIATAKAVLKLSITDETKELANGIIAAQEREIALMQELLGLLPK</sequence>
<proteinExistence type="predicted"/>
<evidence type="ECO:0000259" key="1">
    <source>
        <dbReference type="Pfam" id="PF03713"/>
    </source>
</evidence>
<dbReference type="InterPro" id="IPR012347">
    <property type="entry name" value="Ferritin-like"/>
</dbReference>
<organism evidence="2 3">
    <name type="scientific">Candidatus Kaiserbacteria bacterium RIFCSPLOWO2_12_FULL_45_26</name>
    <dbReference type="NCBI Taxonomy" id="1798525"/>
    <lineage>
        <taxon>Bacteria</taxon>
        <taxon>Candidatus Kaiseribacteriota</taxon>
    </lineage>
</organism>
<dbReference type="PANTHER" id="PTHR36933:SF1">
    <property type="entry name" value="SLL0788 PROTEIN"/>
    <property type="match status" value="1"/>
</dbReference>
<comment type="caution">
    <text evidence="2">The sequence shown here is derived from an EMBL/GenBank/DDBJ whole genome shotgun (WGS) entry which is preliminary data.</text>
</comment>
<reference evidence="2 3" key="1">
    <citation type="journal article" date="2016" name="Nat. Commun.">
        <title>Thousands of microbial genomes shed light on interconnected biogeochemical processes in an aquifer system.</title>
        <authorList>
            <person name="Anantharaman K."/>
            <person name="Brown C.T."/>
            <person name="Hug L.A."/>
            <person name="Sharon I."/>
            <person name="Castelle C.J."/>
            <person name="Probst A.J."/>
            <person name="Thomas B.C."/>
            <person name="Singh A."/>
            <person name="Wilkins M.J."/>
            <person name="Karaoz U."/>
            <person name="Brodie E.L."/>
            <person name="Williams K.H."/>
            <person name="Hubbard S.S."/>
            <person name="Banfield J.F."/>
        </authorList>
    </citation>
    <scope>NUCLEOTIDE SEQUENCE [LARGE SCALE GENOMIC DNA]</scope>
</reference>
<dbReference type="PANTHER" id="PTHR36933">
    <property type="entry name" value="SLL0788 PROTEIN"/>
    <property type="match status" value="1"/>
</dbReference>
<accession>A0A1F6FFB8</accession>